<feature type="signal peptide" evidence="1">
    <location>
        <begin position="1"/>
        <end position="24"/>
    </location>
</feature>
<organism evidence="3 4">
    <name type="scientific">Providencia rustigianii</name>
    <dbReference type="NCBI Taxonomy" id="158850"/>
    <lineage>
        <taxon>Bacteria</taxon>
        <taxon>Pseudomonadati</taxon>
        <taxon>Pseudomonadota</taxon>
        <taxon>Gammaproteobacteria</taxon>
        <taxon>Enterobacterales</taxon>
        <taxon>Morganellaceae</taxon>
        <taxon>Providencia</taxon>
    </lineage>
</organism>
<dbReference type="EMBL" id="UGUA01000002">
    <property type="protein sequence ID" value="SUC35515.1"/>
    <property type="molecule type" value="Genomic_DNA"/>
</dbReference>
<dbReference type="Proteomes" id="UP000255129">
    <property type="component" value="Unassembled WGS sequence"/>
</dbReference>
<protein>
    <submittedName>
        <fullName evidence="3">Heat shock protein hslJ</fullName>
    </submittedName>
</protein>
<proteinExistence type="predicted"/>
<evidence type="ECO:0000313" key="3">
    <source>
        <dbReference type="EMBL" id="SUC35515.1"/>
    </source>
</evidence>
<dbReference type="Pfam" id="PF03724">
    <property type="entry name" value="META"/>
    <property type="match status" value="1"/>
</dbReference>
<evidence type="ECO:0000313" key="4">
    <source>
        <dbReference type="Proteomes" id="UP000255129"/>
    </source>
</evidence>
<evidence type="ECO:0000256" key="1">
    <source>
        <dbReference type="SAM" id="SignalP"/>
    </source>
</evidence>
<feature type="chain" id="PRO_5016698063" evidence="1">
    <location>
        <begin position="25"/>
        <end position="145"/>
    </location>
</feature>
<sequence length="145" mass="16359">MKRLIPLTLLGLLLGACQTHQVNAGNSHQSLEQQLMHHNFVLTEVNGKKVRNKQIAPAISFGEKMFVSASMCNDFNGMGTFDNTTLKVKSLTKTELQCVDEDLSRWDSIINRMLTEGATVELTKNRLVLLQGHYKLVYTLSDYMQ</sequence>
<dbReference type="PANTHER" id="PTHR35535">
    <property type="entry name" value="HEAT SHOCK PROTEIN HSLJ"/>
    <property type="match status" value="1"/>
</dbReference>
<dbReference type="InterPro" id="IPR053147">
    <property type="entry name" value="Hsp_HslJ-like"/>
</dbReference>
<dbReference type="PANTHER" id="PTHR35535:SF1">
    <property type="entry name" value="HEAT SHOCK PROTEIN HSLJ"/>
    <property type="match status" value="1"/>
</dbReference>
<gene>
    <name evidence="3" type="primary">hslJ</name>
    <name evidence="3" type="ORF">NCTC12026_01912</name>
</gene>
<dbReference type="RefSeq" id="WP_006813086.1">
    <property type="nucleotide sequence ID" value="NZ_AP018946.1"/>
</dbReference>
<dbReference type="AlphaFoldDB" id="A0A379G3K8"/>
<feature type="domain" description="DUF306" evidence="2">
    <location>
        <begin position="33"/>
        <end position="133"/>
    </location>
</feature>
<reference evidence="3 4" key="1">
    <citation type="submission" date="2018-06" db="EMBL/GenBank/DDBJ databases">
        <authorList>
            <consortium name="Pathogen Informatics"/>
            <person name="Doyle S."/>
        </authorList>
    </citation>
    <scope>NUCLEOTIDE SEQUENCE [LARGE SCALE GENOMIC DNA]</scope>
    <source>
        <strain evidence="3 4">NCTC12026</strain>
    </source>
</reference>
<accession>A0A379G3K8</accession>
<keyword evidence="1" id="KW-0732">Signal</keyword>
<keyword evidence="3" id="KW-0346">Stress response</keyword>
<dbReference type="Gene3D" id="2.40.128.270">
    <property type="match status" value="1"/>
</dbReference>
<evidence type="ECO:0000259" key="2">
    <source>
        <dbReference type="Pfam" id="PF03724"/>
    </source>
</evidence>
<dbReference type="PROSITE" id="PS51257">
    <property type="entry name" value="PROKAR_LIPOPROTEIN"/>
    <property type="match status" value="1"/>
</dbReference>
<dbReference type="InterPro" id="IPR005184">
    <property type="entry name" value="DUF306_Meta_HslJ"/>
</dbReference>
<name>A0A379G3K8_9GAMM</name>
<dbReference type="InterPro" id="IPR038670">
    <property type="entry name" value="HslJ-like_sf"/>
</dbReference>
<dbReference type="OrthoDB" id="5600341at2"/>